<evidence type="ECO:0000313" key="2">
    <source>
        <dbReference type="EMBL" id="AGI66057.1"/>
    </source>
</evidence>
<dbReference type="HOGENOM" id="CLU_132663_0_0_5"/>
<keyword evidence="3" id="KW-1185">Reference proteome</keyword>
<dbReference type="OrthoDB" id="7862810at2"/>
<keyword evidence="1" id="KW-0732">Signal</keyword>
<dbReference type="eggNOG" id="ENOG5032Z1M">
    <property type="taxonomic scope" value="Bacteria"/>
</dbReference>
<name>M9R1E4_9RHOB</name>
<dbReference type="Proteomes" id="UP000005307">
    <property type="component" value="Chromosome"/>
</dbReference>
<organism evidence="2 3">
    <name type="scientific">Octadecabacter antarcticus 307</name>
    <dbReference type="NCBI Taxonomy" id="391626"/>
    <lineage>
        <taxon>Bacteria</taxon>
        <taxon>Pseudomonadati</taxon>
        <taxon>Pseudomonadota</taxon>
        <taxon>Alphaproteobacteria</taxon>
        <taxon>Rhodobacterales</taxon>
        <taxon>Roseobacteraceae</taxon>
        <taxon>Octadecabacter</taxon>
    </lineage>
</organism>
<accession>M9R1E4</accession>
<evidence type="ECO:0000256" key="1">
    <source>
        <dbReference type="SAM" id="SignalP"/>
    </source>
</evidence>
<dbReference type="RefSeq" id="WP_015498115.1">
    <property type="nucleotide sequence ID" value="NC_020911.1"/>
</dbReference>
<reference evidence="2 3" key="1">
    <citation type="journal article" date="2013" name="PLoS ONE">
        <title>Poles Apart: Arctic and Antarctic Octadecabacter strains Share High Genome Plasticity and a New Type of Xanthorhodopsin.</title>
        <authorList>
            <person name="Vollmers J."/>
            <person name="Voget S."/>
            <person name="Dietrich S."/>
            <person name="Gollnow K."/>
            <person name="Smits M."/>
            <person name="Meyer K."/>
            <person name="Brinkhoff T."/>
            <person name="Simon M."/>
            <person name="Daniel R."/>
        </authorList>
    </citation>
    <scope>NUCLEOTIDE SEQUENCE [LARGE SCALE GENOMIC DNA]</scope>
    <source>
        <strain evidence="2 3">307</strain>
    </source>
</reference>
<proteinExistence type="predicted"/>
<dbReference type="KEGG" id="oat:OAN307_c02980"/>
<feature type="signal peptide" evidence="1">
    <location>
        <begin position="1"/>
        <end position="18"/>
    </location>
</feature>
<evidence type="ECO:0000313" key="3">
    <source>
        <dbReference type="Proteomes" id="UP000005307"/>
    </source>
</evidence>
<gene>
    <name evidence="2" type="ORF">OAN307_c02980</name>
</gene>
<dbReference type="EMBL" id="CP003740">
    <property type="protein sequence ID" value="AGI66057.1"/>
    <property type="molecule type" value="Genomic_DNA"/>
</dbReference>
<feature type="chain" id="PRO_5004102011" evidence="1">
    <location>
        <begin position="19"/>
        <end position="151"/>
    </location>
</feature>
<protein>
    <submittedName>
        <fullName evidence="2">Uncharacterized protein</fullName>
    </submittedName>
</protein>
<dbReference type="STRING" id="391626.OAN307_c02980"/>
<dbReference type="AlphaFoldDB" id="M9R1E4"/>
<sequence length="151" mass="16395">MRFISLMMFVFWATLAVAQTAFPCDWQARADAIVEPWDDNTATFANGAVRVALLDVIEPAAAAFYLLIMHPPYDELGGRVCTVVGRDIGIGYANIDFNGLEAGYDPARGLTFQVPATIFLPKQSFQNSTFLSIVVNQSTGAVTVKQALGNE</sequence>